<dbReference type="PANTHER" id="PTHR42709:SF4">
    <property type="entry name" value="INNER MEMBRANE PROTEIN YQAA"/>
    <property type="match status" value="1"/>
</dbReference>
<dbReference type="InterPro" id="IPR051311">
    <property type="entry name" value="DedA_domain"/>
</dbReference>
<reference evidence="3 4" key="1">
    <citation type="submission" date="2023-04" db="EMBL/GenBank/DDBJ databases">
        <title>YMD61, complete Genome.</title>
        <authorList>
            <person name="Zhang J."/>
        </authorList>
    </citation>
    <scope>NUCLEOTIDE SEQUENCE [LARGE SCALE GENOMIC DNA]</scope>
    <source>
        <strain evidence="3 4">YMD61</strain>
    </source>
</reference>
<feature type="transmembrane region" description="Helical" evidence="1">
    <location>
        <begin position="41"/>
        <end position="61"/>
    </location>
</feature>
<dbReference type="Proteomes" id="UP001230978">
    <property type="component" value="Chromosome"/>
</dbReference>
<feature type="transmembrane region" description="Helical" evidence="1">
    <location>
        <begin position="120"/>
        <end position="144"/>
    </location>
</feature>
<dbReference type="RefSeq" id="WP_281463837.1">
    <property type="nucleotide sequence ID" value="NZ_CP124535.1"/>
</dbReference>
<proteinExistence type="predicted"/>
<evidence type="ECO:0000256" key="1">
    <source>
        <dbReference type="SAM" id="Phobius"/>
    </source>
</evidence>
<keyword evidence="4" id="KW-1185">Reference proteome</keyword>
<evidence type="ECO:0000313" key="3">
    <source>
        <dbReference type="EMBL" id="WGV14712.1"/>
    </source>
</evidence>
<protein>
    <submittedName>
        <fullName evidence="3">YqaA family protein</fullName>
    </submittedName>
</protein>
<dbReference type="PANTHER" id="PTHR42709">
    <property type="entry name" value="ALKALINE PHOSPHATASE LIKE PROTEIN"/>
    <property type="match status" value="1"/>
</dbReference>
<evidence type="ECO:0000259" key="2">
    <source>
        <dbReference type="Pfam" id="PF09335"/>
    </source>
</evidence>
<gene>
    <name evidence="3" type="ORF">QF092_10425</name>
</gene>
<dbReference type="Pfam" id="PF09335">
    <property type="entry name" value="VTT_dom"/>
    <property type="match status" value="1"/>
</dbReference>
<evidence type="ECO:0000313" key="4">
    <source>
        <dbReference type="Proteomes" id="UP001230978"/>
    </source>
</evidence>
<accession>A0ABY8Q345</accession>
<keyword evidence="1" id="KW-1133">Transmembrane helix</keyword>
<organism evidence="3 4">
    <name type="scientific">Fuscovulum ytuae</name>
    <dbReference type="NCBI Taxonomy" id="3042299"/>
    <lineage>
        <taxon>Bacteria</taxon>
        <taxon>Pseudomonadati</taxon>
        <taxon>Pseudomonadota</taxon>
        <taxon>Alphaproteobacteria</taxon>
        <taxon>Rhodobacterales</taxon>
        <taxon>Paracoccaceae</taxon>
        <taxon>Fuscovulum</taxon>
    </lineage>
</organism>
<sequence>MIFGSALLGLFLAAFVAATPVPFQSEIIFGGMIVAEPERFWLILAVASVGNVLGSFVNYAIGRGLAGLTLPARFRIPEAAMARAEGWFRRWGVWSLLLSWMPLGDVLTVVAGVLKTPVWLFALLVTVAKTGRYLVLGLIVMGVIG</sequence>
<keyword evidence="1" id="KW-0472">Membrane</keyword>
<keyword evidence="1" id="KW-0812">Transmembrane</keyword>
<feature type="transmembrane region" description="Helical" evidence="1">
    <location>
        <begin position="91"/>
        <end position="114"/>
    </location>
</feature>
<name>A0ABY8Q345_9RHOB</name>
<dbReference type="InterPro" id="IPR032816">
    <property type="entry name" value="VTT_dom"/>
</dbReference>
<dbReference type="EMBL" id="CP124535">
    <property type="protein sequence ID" value="WGV14712.1"/>
    <property type="molecule type" value="Genomic_DNA"/>
</dbReference>
<feature type="domain" description="VTT" evidence="2">
    <location>
        <begin position="24"/>
        <end position="138"/>
    </location>
</feature>